<dbReference type="PANTHER" id="PTHR23504:SF15">
    <property type="entry name" value="MAJOR FACILITATOR SUPERFAMILY (MFS) PROFILE DOMAIN-CONTAINING PROTEIN"/>
    <property type="match status" value="1"/>
</dbReference>
<dbReference type="InterPro" id="IPR036259">
    <property type="entry name" value="MFS_trans_sf"/>
</dbReference>
<dbReference type="Gene3D" id="1.20.1250.20">
    <property type="entry name" value="MFS general substrate transporter like domains"/>
    <property type="match status" value="1"/>
</dbReference>
<feature type="transmembrane region" description="Helical" evidence="7">
    <location>
        <begin position="356"/>
        <end position="380"/>
    </location>
</feature>
<comment type="subcellular location">
    <subcellularLocation>
        <location evidence="1">Membrane</location>
        <topology evidence="1">Multi-pass membrane protein</topology>
    </subcellularLocation>
</comment>
<dbReference type="SUPFAM" id="SSF103473">
    <property type="entry name" value="MFS general substrate transporter"/>
    <property type="match status" value="1"/>
</dbReference>
<accession>A0A3P3YJX4</accession>
<keyword evidence="3 7" id="KW-0812">Transmembrane</keyword>
<dbReference type="GO" id="GO:0016020">
    <property type="term" value="C:membrane"/>
    <property type="evidence" value="ECO:0007669"/>
    <property type="project" value="UniProtKB-SubCell"/>
</dbReference>
<evidence type="ECO:0000313" key="8">
    <source>
        <dbReference type="EMBL" id="SPR00495.1"/>
    </source>
</evidence>
<protein>
    <recommendedName>
        <fullName evidence="10">Major facilitator superfamily (MFS) profile domain-containing protein</fullName>
    </recommendedName>
</protein>
<dbReference type="AlphaFoldDB" id="A0A3P3YJX4"/>
<keyword evidence="5 7" id="KW-0472">Membrane</keyword>
<feature type="region of interest" description="Disordered" evidence="6">
    <location>
        <begin position="453"/>
        <end position="472"/>
    </location>
</feature>
<dbReference type="Pfam" id="PF07690">
    <property type="entry name" value="MFS_1"/>
    <property type="match status" value="1"/>
</dbReference>
<dbReference type="Proteomes" id="UP000290189">
    <property type="component" value="Unassembled WGS sequence"/>
</dbReference>
<dbReference type="GO" id="GO:0022857">
    <property type="term" value="F:transmembrane transporter activity"/>
    <property type="evidence" value="ECO:0007669"/>
    <property type="project" value="InterPro"/>
</dbReference>
<keyword evidence="8" id="KW-0496">Mitochondrion</keyword>
<geneLocation type="mitochondrion" evidence="8"/>
<organism evidence="8 9">
    <name type="scientific">Plasmodiophora brassicae</name>
    <name type="common">Clubroot disease agent</name>
    <dbReference type="NCBI Taxonomy" id="37360"/>
    <lineage>
        <taxon>Eukaryota</taxon>
        <taxon>Sar</taxon>
        <taxon>Rhizaria</taxon>
        <taxon>Endomyxa</taxon>
        <taxon>Phytomyxea</taxon>
        <taxon>Plasmodiophorida</taxon>
        <taxon>Plasmodiophoridae</taxon>
        <taxon>Plasmodiophora</taxon>
    </lineage>
</organism>
<proteinExistence type="predicted"/>
<reference evidence="8 9" key="1">
    <citation type="submission" date="2018-03" db="EMBL/GenBank/DDBJ databases">
        <authorList>
            <person name="Fogelqvist J."/>
        </authorList>
    </citation>
    <scope>NUCLEOTIDE SEQUENCE [LARGE SCALE GENOMIC DNA]</scope>
</reference>
<feature type="transmembrane region" description="Helical" evidence="7">
    <location>
        <begin position="182"/>
        <end position="202"/>
    </location>
</feature>
<evidence type="ECO:0000256" key="4">
    <source>
        <dbReference type="ARBA" id="ARBA00022989"/>
    </source>
</evidence>
<keyword evidence="2" id="KW-0813">Transport</keyword>
<evidence type="ECO:0008006" key="10">
    <source>
        <dbReference type="Google" id="ProtNLM"/>
    </source>
</evidence>
<feature type="transmembrane region" description="Helical" evidence="7">
    <location>
        <begin position="214"/>
        <end position="237"/>
    </location>
</feature>
<evidence type="ECO:0000256" key="7">
    <source>
        <dbReference type="SAM" id="Phobius"/>
    </source>
</evidence>
<evidence type="ECO:0000256" key="5">
    <source>
        <dbReference type="ARBA" id="ARBA00023136"/>
    </source>
</evidence>
<dbReference type="EMBL" id="OVEO01000014">
    <property type="protein sequence ID" value="SPR00495.1"/>
    <property type="molecule type" value="Genomic_DNA"/>
</dbReference>
<gene>
    <name evidence="8" type="ORF">PLBR_LOCUS7710</name>
</gene>
<keyword evidence="4 7" id="KW-1133">Transmembrane helix</keyword>
<name>A0A3P3YJX4_PLABS</name>
<evidence type="ECO:0000256" key="6">
    <source>
        <dbReference type="SAM" id="MobiDB-lite"/>
    </source>
</evidence>
<feature type="transmembrane region" description="Helical" evidence="7">
    <location>
        <begin position="400"/>
        <end position="419"/>
    </location>
</feature>
<feature type="transmembrane region" description="Helical" evidence="7">
    <location>
        <begin position="305"/>
        <end position="325"/>
    </location>
</feature>
<dbReference type="PANTHER" id="PTHR23504">
    <property type="entry name" value="MAJOR FACILITATOR SUPERFAMILY DOMAIN-CONTAINING PROTEIN 10"/>
    <property type="match status" value="1"/>
</dbReference>
<feature type="transmembrane region" description="Helical" evidence="7">
    <location>
        <begin position="426"/>
        <end position="447"/>
    </location>
</feature>
<evidence type="ECO:0000313" key="9">
    <source>
        <dbReference type="Proteomes" id="UP000290189"/>
    </source>
</evidence>
<feature type="transmembrane region" description="Helical" evidence="7">
    <location>
        <begin position="331"/>
        <end position="349"/>
    </location>
</feature>
<evidence type="ECO:0000256" key="1">
    <source>
        <dbReference type="ARBA" id="ARBA00004141"/>
    </source>
</evidence>
<evidence type="ECO:0000256" key="2">
    <source>
        <dbReference type="ARBA" id="ARBA00022448"/>
    </source>
</evidence>
<sequence>MVGSMRTLPPAARPAGHRLPNRFASNRIASSSMIRPASAASLTGREVPEEKGIYDSSVVVRVCLWAVHFCDGMQNMLIIGLLEDLVRSFPESASCAKSALGISYLVASAVSNPIWGWICDRHGLRVGIVTGLVLSAIGSGTVALSRSLSVACLGRALSGMSANLSLNKAYLGIITCKRNQGAAFGALTGSFGLAITITPLLCPALRGLFPEQSVAFGIGAFASLAALLTLAVCVVFLPDVEPDGPPGAAQRVRSLTSDPFLSRYRLPLVAACTYIMSGMLLQIPDLTLTTAFVRKDRAYFFAGQGLVRTLSTIFLFPVVVAAFGVVRVTQVGLALSLVQIPVVYLASLIDNDSAWYLAQAGAFCLRALVVSMTVTGAAVVVNNASSASTKARAVSFTQSAASLMGVGVTAALSALLDAGRDIQLQFLPFLVLLGVAVVTVGTLGARLPPVLNEPRPDRVPRLRPPKRLSNNV</sequence>
<evidence type="ECO:0000256" key="3">
    <source>
        <dbReference type="ARBA" id="ARBA00022692"/>
    </source>
</evidence>
<dbReference type="InterPro" id="IPR011701">
    <property type="entry name" value="MFS"/>
</dbReference>